<dbReference type="RefSeq" id="XP_035319302.1">
    <property type="nucleotide sequence ID" value="XM_035464632.1"/>
</dbReference>
<dbReference type="Proteomes" id="UP000749293">
    <property type="component" value="Unassembled WGS sequence"/>
</dbReference>
<sequence>MDQVVDGPSPPIPELSFLFVINDIAISRSEEDTWGQARPPTDMQSYSRELESSVMRYKNGKIEELPAYQFVFERDPDTGIGAIYQLNQRNCGKQSDWPHRGDLKPIPTYKTCTMFACHPFMPYVMVPSDATIHDTRTGPPIDDFTWRPLRFRFPLSSRGIITGVSQAVFTSHDDTHPTYSYVAGRNPSWVPSLLPPTYVNPLVKRPSRGLGGDVSILLGLMAFSAPCEQGQPRAHTTFIDGTLRWENHEWKHRDPPKGGGCFPHTSPSLLTRPLMAPLVPYSVADMPRGILICVALDPTDPSSTPEAMRVFESEGVMIMEKQ</sequence>
<name>A0A9P5D2B4_9HYPO</name>
<accession>A0A9P5D2B4</accession>
<keyword evidence="2" id="KW-1185">Reference proteome</keyword>
<gene>
    <name evidence="1" type="ORF">GMORB2_2653</name>
</gene>
<reference evidence="1" key="1">
    <citation type="submission" date="2020-03" db="EMBL/GenBank/DDBJ databases">
        <title>Site-based positive gene gene selection in Geosmithia morbida across the United States reveals a broad range of putative effectors and factors for local host and environmental adapation.</title>
        <authorList>
            <person name="Onufrak A."/>
            <person name="Murdoch R.W."/>
            <person name="Gazis R."/>
            <person name="Huff M."/>
            <person name="Staton M."/>
            <person name="Klingeman W."/>
            <person name="Hadziabdic D."/>
        </authorList>
    </citation>
    <scope>NUCLEOTIDE SEQUENCE</scope>
    <source>
        <strain evidence="1">1262</strain>
    </source>
</reference>
<dbReference type="EMBL" id="JAANYQ010000015">
    <property type="protein sequence ID" value="KAF4120650.1"/>
    <property type="molecule type" value="Genomic_DNA"/>
</dbReference>
<comment type="caution">
    <text evidence="1">The sequence shown here is derived from an EMBL/GenBank/DDBJ whole genome shotgun (WGS) entry which is preliminary data.</text>
</comment>
<protein>
    <submittedName>
        <fullName evidence="1">Uncharacterized protein</fullName>
    </submittedName>
</protein>
<organism evidence="1 2">
    <name type="scientific">Geosmithia morbida</name>
    <dbReference type="NCBI Taxonomy" id="1094350"/>
    <lineage>
        <taxon>Eukaryota</taxon>
        <taxon>Fungi</taxon>
        <taxon>Dikarya</taxon>
        <taxon>Ascomycota</taxon>
        <taxon>Pezizomycotina</taxon>
        <taxon>Sordariomycetes</taxon>
        <taxon>Hypocreomycetidae</taxon>
        <taxon>Hypocreales</taxon>
        <taxon>Bionectriaceae</taxon>
        <taxon>Geosmithia</taxon>
    </lineage>
</organism>
<evidence type="ECO:0000313" key="2">
    <source>
        <dbReference type="Proteomes" id="UP000749293"/>
    </source>
</evidence>
<dbReference type="AlphaFoldDB" id="A0A9P5D2B4"/>
<proteinExistence type="predicted"/>
<dbReference type="OrthoDB" id="5243686at2759"/>
<evidence type="ECO:0000313" key="1">
    <source>
        <dbReference type="EMBL" id="KAF4120650.1"/>
    </source>
</evidence>
<dbReference type="GeneID" id="55968883"/>